<name>A0AAJ7SQX1_PETMA</name>
<evidence type="ECO:0000256" key="14">
    <source>
        <dbReference type="ARBA" id="ARBA00023187"/>
    </source>
</evidence>
<evidence type="ECO:0000256" key="3">
    <source>
        <dbReference type="ARBA" id="ARBA00004906"/>
    </source>
</evidence>
<evidence type="ECO:0000256" key="19">
    <source>
        <dbReference type="ARBA" id="ARBA00078275"/>
    </source>
</evidence>
<comment type="subunit">
    <text evidence="17">Component of the minor spliceosome, which splices U12-type introns. Within this complex, interacts with PRPF8/PRP8, EFTUD2/SNU114 and PLRG1. Interacts with isoform 2 of BSG. Interacts (via the PPIase cyclophilin-type domain) with CRNKL1; they may form a trimeric complex with HSP90.</text>
</comment>
<evidence type="ECO:0000256" key="4">
    <source>
        <dbReference type="ARBA" id="ARBA00007930"/>
    </source>
</evidence>
<dbReference type="GO" id="GO:0061630">
    <property type="term" value="F:ubiquitin protein ligase activity"/>
    <property type="evidence" value="ECO:0007669"/>
    <property type="project" value="UniProtKB-EC"/>
</dbReference>
<feature type="region of interest" description="Disordered" evidence="21">
    <location>
        <begin position="181"/>
        <end position="203"/>
    </location>
</feature>
<feature type="domain" description="U-box" evidence="23">
    <location>
        <begin position="35"/>
        <end position="108"/>
    </location>
</feature>
<dbReference type="GeneID" id="116939074"/>
<evidence type="ECO:0000256" key="16">
    <source>
        <dbReference type="ARBA" id="ARBA00059251"/>
    </source>
</evidence>
<dbReference type="EC" id="2.3.2.27" evidence="5"/>
<comment type="function">
    <text evidence="16">Has a ubiquitin-protein ligase activity acting as an E3 ubiquitin protein ligase or as an ubiquitin-ubiquitin ligase promoting elongation of ubiquitin chains on substrates. By mediating 'Lys-48'-linked polyubiquitination of proteins could target them for proteasomal degradation. May also function as a chaperone, playing a role in transport to the cell membrane of BSG/Basigin for instance. Probable inactive PPIase with no peptidyl-prolyl cis-trans isomerase activity. As a component of the minor spliceosome, involved in the splicing of U12-type introns in pre-mRNAs.</text>
</comment>
<feature type="compositionally biased region" description="Low complexity" evidence="21">
    <location>
        <begin position="501"/>
        <end position="515"/>
    </location>
</feature>
<reference evidence="25" key="1">
    <citation type="submission" date="2025-08" db="UniProtKB">
        <authorList>
            <consortium name="RefSeq"/>
        </authorList>
    </citation>
    <scope>IDENTIFICATION</scope>
    <source>
        <tissue evidence="25">Sperm</tissue>
    </source>
</reference>
<dbReference type="GO" id="GO:0071013">
    <property type="term" value="C:catalytic step 2 spliceosome"/>
    <property type="evidence" value="ECO:0007669"/>
    <property type="project" value="TreeGrafter"/>
</dbReference>
<evidence type="ECO:0000259" key="22">
    <source>
        <dbReference type="PROSITE" id="PS50072"/>
    </source>
</evidence>
<dbReference type="PRINTS" id="PR00153">
    <property type="entry name" value="CSAPPISMRASE"/>
</dbReference>
<gene>
    <name evidence="25" type="primary">PPIL2</name>
</gene>
<evidence type="ECO:0000256" key="8">
    <source>
        <dbReference type="ARBA" id="ARBA00022679"/>
    </source>
</evidence>
<dbReference type="CTD" id="23759"/>
<dbReference type="Proteomes" id="UP001318040">
    <property type="component" value="Chromosome 5"/>
</dbReference>
<comment type="subcellular location">
    <subcellularLocation>
        <location evidence="2">Nucleus</location>
    </subcellularLocation>
</comment>
<dbReference type="FunFam" id="3.30.40.10:FF:000079">
    <property type="entry name" value="Peptidyl-prolyl cis-trans isomerase 2"/>
    <property type="match status" value="1"/>
</dbReference>
<dbReference type="SUPFAM" id="SSF50891">
    <property type="entry name" value="Cyclophilin-like"/>
    <property type="match status" value="1"/>
</dbReference>
<dbReference type="InterPro" id="IPR020892">
    <property type="entry name" value="Cyclophilin-type_PPIase_CS"/>
</dbReference>
<keyword evidence="11" id="KW-0832">Ubl conjugation</keyword>
<dbReference type="PROSITE" id="PS51698">
    <property type="entry name" value="U_BOX"/>
    <property type="match status" value="1"/>
</dbReference>
<dbReference type="InterPro" id="IPR029000">
    <property type="entry name" value="Cyclophilin-like_dom_sf"/>
</dbReference>
<keyword evidence="8" id="KW-0808">Transferase</keyword>
<evidence type="ECO:0000256" key="18">
    <source>
        <dbReference type="ARBA" id="ARBA00073734"/>
    </source>
</evidence>
<keyword evidence="13" id="KW-0175">Coiled coil</keyword>
<evidence type="ECO:0000259" key="23">
    <source>
        <dbReference type="PROSITE" id="PS51698"/>
    </source>
</evidence>
<dbReference type="GO" id="GO:0000209">
    <property type="term" value="P:protein polyubiquitination"/>
    <property type="evidence" value="ECO:0007669"/>
    <property type="project" value="TreeGrafter"/>
</dbReference>
<evidence type="ECO:0000256" key="13">
    <source>
        <dbReference type="ARBA" id="ARBA00023054"/>
    </source>
</evidence>
<dbReference type="PANTHER" id="PTHR45625">
    <property type="entry name" value="PEPTIDYL-PROLYL CIS-TRANS ISOMERASE-RELATED"/>
    <property type="match status" value="1"/>
</dbReference>
<dbReference type="InterPro" id="IPR003613">
    <property type="entry name" value="Ubox_domain"/>
</dbReference>
<evidence type="ECO:0000256" key="1">
    <source>
        <dbReference type="ARBA" id="ARBA00000900"/>
    </source>
</evidence>
<dbReference type="PROSITE" id="PS50072">
    <property type="entry name" value="CSA_PPIASE_2"/>
    <property type="match status" value="1"/>
</dbReference>
<dbReference type="GO" id="GO:0006457">
    <property type="term" value="P:protein folding"/>
    <property type="evidence" value="ECO:0007669"/>
    <property type="project" value="InterPro"/>
</dbReference>
<keyword evidence="15" id="KW-0539">Nucleus</keyword>
<organism evidence="24 25">
    <name type="scientific">Petromyzon marinus</name>
    <name type="common">Sea lamprey</name>
    <dbReference type="NCBI Taxonomy" id="7757"/>
    <lineage>
        <taxon>Eukaryota</taxon>
        <taxon>Metazoa</taxon>
        <taxon>Chordata</taxon>
        <taxon>Craniata</taxon>
        <taxon>Vertebrata</taxon>
        <taxon>Cyclostomata</taxon>
        <taxon>Hyperoartia</taxon>
        <taxon>Petromyzontiformes</taxon>
        <taxon>Petromyzontidae</taxon>
        <taxon>Petromyzon</taxon>
    </lineage>
</organism>
<dbReference type="CDD" id="cd01923">
    <property type="entry name" value="cyclophilin_RING"/>
    <property type="match status" value="1"/>
</dbReference>
<evidence type="ECO:0000256" key="21">
    <source>
        <dbReference type="SAM" id="MobiDB-lite"/>
    </source>
</evidence>
<evidence type="ECO:0000256" key="12">
    <source>
        <dbReference type="ARBA" id="ARBA00022990"/>
    </source>
</evidence>
<evidence type="ECO:0000256" key="10">
    <source>
        <dbReference type="ARBA" id="ARBA00022786"/>
    </source>
</evidence>
<evidence type="ECO:0000313" key="25">
    <source>
        <dbReference type="RefSeq" id="XP_032802877.1"/>
    </source>
</evidence>
<sequence>MGKRQHQKDKLYITCAEWTHLYGGKKPDGPKSDFRRLSFDRCSLSMLPFEHPMCTPDGIVFDFMNIFPWIKKYGTHPSTGEKLDIKSLIKLNFHKNADGKYSCPVLFNVFTDNSHIVAIKTTGNVFSYEAVDKLNIKGKNFLELITNEPFTRKDIITLQDPQHLDKFNLTNMHHIKHKLKIPDEEDEQARQKPDYHLKSTNQETRETLAELYREYKGDKLLASTAPLPNKKIADKFNEAHYSTGHTAAALMSTTYTPQTQSHRDVVDEDIVRFKYVQKKKKGYVRMQTNMGELNLELHCGMVPKTCENFILLCQKGYYDGTIFHRSIRNFMIQGGDPTGTGKGGESAWGKPFKDEFKPNLCHQGRGVLSMANSGPNSNGSQFFITFRSCTHLDRKHAVFGRLIGGLEVLQAIEKIDANPKTDRPEKEIKIEKMTVLVNPFEEGDALLAADRQKALEEDEELEKARLPIVPKPVANAQPKTYRSGIGKYIDMAAVKRRTDEGSVASSSGTAGPSSAKKLKTTSSR</sequence>
<evidence type="ECO:0000256" key="15">
    <source>
        <dbReference type="ARBA" id="ARBA00023242"/>
    </source>
</evidence>
<dbReference type="KEGG" id="pmrn:116939074"/>
<evidence type="ECO:0000313" key="24">
    <source>
        <dbReference type="Proteomes" id="UP001318040"/>
    </source>
</evidence>
<evidence type="ECO:0000256" key="11">
    <source>
        <dbReference type="ARBA" id="ARBA00022843"/>
    </source>
</evidence>
<keyword evidence="10" id="KW-0833">Ubl conjugation pathway</keyword>
<accession>A0AAJ7SQX1</accession>
<dbReference type="RefSeq" id="XP_032802877.1">
    <property type="nucleotide sequence ID" value="XM_032946986.1"/>
</dbReference>
<protein>
    <recommendedName>
        <fullName evidence="18">RING-type E3 ubiquitin-protein ligase PPIL2</fullName>
        <ecNumber evidence="5">2.3.2.27</ecNumber>
    </recommendedName>
    <alternativeName>
        <fullName evidence="20">CYC4</fullName>
    </alternativeName>
    <alternativeName>
        <fullName evidence="19">Probable inactive peptidyl-prolyl cis-trans isomerase-like 2</fullName>
    </alternativeName>
</protein>
<dbReference type="InterPro" id="IPR013083">
    <property type="entry name" value="Znf_RING/FYVE/PHD"/>
</dbReference>
<dbReference type="AlphaFoldDB" id="A0AAJ7SQX1"/>
<dbReference type="InterPro" id="IPR026951">
    <property type="entry name" value="PPIL2_U-box_dom"/>
</dbReference>
<proteinExistence type="inferred from homology"/>
<comment type="similarity">
    <text evidence="4">Belongs to the cyclophilin-type PPIase family. PPIL2 subfamily.</text>
</comment>
<keyword evidence="9" id="KW-0747">Spliceosome</keyword>
<keyword evidence="6" id="KW-1017">Isopeptide bond</keyword>
<keyword evidence="12" id="KW-0007">Acetylation</keyword>
<dbReference type="InterPro" id="IPR044666">
    <property type="entry name" value="Cyclophilin_A-like"/>
</dbReference>
<dbReference type="FunFam" id="2.40.100.10:FF:000018">
    <property type="entry name" value="Peptidyl-prolyl cis-trans isomerase-like 2"/>
    <property type="match status" value="1"/>
</dbReference>
<feature type="domain" description="PPIase cyclophilin-type" evidence="22">
    <location>
        <begin position="287"/>
        <end position="435"/>
    </location>
</feature>
<dbReference type="PANTHER" id="PTHR45625:SF1">
    <property type="entry name" value="RING-TYPE E3 UBIQUITIN-PROTEIN LIGASE PPIL2"/>
    <property type="match status" value="1"/>
</dbReference>
<evidence type="ECO:0000256" key="5">
    <source>
        <dbReference type="ARBA" id="ARBA00012483"/>
    </source>
</evidence>
<feature type="region of interest" description="Disordered" evidence="21">
    <location>
        <begin position="496"/>
        <end position="524"/>
    </location>
</feature>
<dbReference type="Pfam" id="PF00160">
    <property type="entry name" value="Pro_isomerase"/>
    <property type="match status" value="1"/>
</dbReference>
<dbReference type="InterPro" id="IPR002130">
    <property type="entry name" value="Cyclophilin-type_PPIase_dom"/>
</dbReference>
<dbReference type="SMART" id="SM00504">
    <property type="entry name" value="Ubox"/>
    <property type="match status" value="1"/>
</dbReference>
<comment type="catalytic activity">
    <reaction evidence="1">
        <text>S-ubiquitinyl-[E2 ubiquitin-conjugating enzyme]-L-cysteine + [acceptor protein]-L-lysine = [E2 ubiquitin-conjugating enzyme]-L-cysteine + N(6)-ubiquitinyl-[acceptor protein]-L-lysine.</text>
        <dbReference type="EC" id="2.3.2.27"/>
    </reaction>
</comment>
<dbReference type="Gene3D" id="3.30.40.10">
    <property type="entry name" value="Zinc/RING finger domain, C3HC4 (zinc finger)"/>
    <property type="match status" value="1"/>
</dbReference>
<evidence type="ECO:0000256" key="7">
    <source>
        <dbReference type="ARBA" id="ARBA00022664"/>
    </source>
</evidence>
<evidence type="ECO:0000256" key="20">
    <source>
        <dbReference type="ARBA" id="ARBA00079124"/>
    </source>
</evidence>
<dbReference type="CDD" id="cd16663">
    <property type="entry name" value="RING-Ubox_PPIL2"/>
    <property type="match status" value="1"/>
</dbReference>
<dbReference type="PROSITE" id="PS00170">
    <property type="entry name" value="CSA_PPIASE_1"/>
    <property type="match status" value="1"/>
</dbReference>
<dbReference type="GO" id="GO:0008380">
    <property type="term" value="P:RNA splicing"/>
    <property type="evidence" value="ECO:0007669"/>
    <property type="project" value="UniProtKB-KW"/>
</dbReference>
<evidence type="ECO:0000256" key="6">
    <source>
        <dbReference type="ARBA" id="ARBA00022499"/>
    </source>
</evidence>
<keyword evidence="7" id="KW-0507">mRNA processing</keyword>
<dbReference type="Gene3D" id="2.40.100.10">
    <property type="entry name" value="Cyclophilin-like"/>
    <property type="match status" value="1"/>
</dbReference>
<evidence type="ECO:0000256" key="17">
    <source>
        <dbReference type="ARBA" id="ARBA00061807"/>
    </source>
</evidence>
<evidence type="ECO:0000256" key="9">
    <source>
        <dbReference type="ARBA" id="ARBA00022728"/>
    </source>
</evidence>
<keyword evidence="14" id="KW-0508">mRNA splicing</keyword>
<keyword evidence="24" id="KW-1185">Reference proteome</keyword>
<dbReference type="GO" id="GO:0006397">
    <property type="term" value="P:mRNA processing"/>
    <property type="evidence" value="ECO:0007669"/>
    <property type="project" value="UniProtKB-KW"/>
</dbReference>
<dbReference type="GO" id="GO:0003755">
    <property type="term" value="F:peptidyl-prolyl cis-trans isomerase activity"/>
    <property type="evidence" value="ECO:0007669"/>
    <property type="project" value="InterPro"/>
</dbReference>
<dbReference type="SUPFAM" id="SSF57850">
    <property type="entry name" value="RING/U-box"/>
    <property type="match status" value="1"/>
</dbReference>
<feature type="compositionally biased region" description="Basic and acidic residues" evidence="21">
    <location>
        <begin position="188"/>
        <end position="203"/>
    </location>
</feature>
<comment type="pathway">
    <text evidence="3">Protein modification; protein ubiquitination.</text>
</comment>
<evidence type="ECO:0000256" key="2">
    <source>
        <dbReference type="ARBA" id="ARBA00004123"/>
    </source>
</evidence>